<proteinExistence type="predicted"/>
<gene>
    <name evidence="1" type="ORF">SKAU_G00412430</name>
</gene>
<dbReference type="PANTHER" id="PTHR46704:SF1">
    <property type="entry name" value="TELOMERE LENGTH REGULATION PROTEIN TEL2 HOMOLOG"/>
    <property type="match status" value="1"/>
</dbReference>
<dbReference type="AlphaFoldDB" id="A0A9Q1E842"/>
<dbReference type="PANTHER" id="PTHR46704">
    <property type="entry name" value="CXC DOMAIN-CONTAINING PROTEIN-RELATED"/>
    <property type="match status" value="1"/>
</dbReference>
<organism evidence="1 2">
    <name type="scientific">Synaphobranchus kaupii</name>
    <name type="common">Kaup's arrowtooth eel</name>
    <dbReference type="NCBI Taxonomy" id="118154"/>
    <lineage>
        <taxon>Eukaryota</taxon>
        <taxon>Metazoa</taxon>
        <taxon>Chordata</taxon>
        <taxon>Craniata</taxon>
        <taxon>Vertebrata</taxon>
        <taxon>Euteleostomi</taxon>
        <taxon>Actinopterygii</taxon>
        <taxon>Neopterygii</taxon>
        <taxon>Teleostei</taxon>
        <taxon>Anguilliformes</taxon>
        <taxon>Synaphobranchidae</taxon>
        <taxon>Synaphobranchus</taxon>
    </lineage>
</organism>
<evidence type="ECO:0000313" key="1">
    <source>
        <dbReference type="EMBL" id="KAJ8333924.1"/>
    </source>
</evidence>
<dbReference type="Proteomes" id="UP001152622">
    <property type="component" value="Chromosome 22"/>
</dbReference>
<accession>A0A9Q1E842</accession>
<keyword evidence="2" id="KW-1185">Reference proteome</keyword>
<name>A0A9Q1E842_SYNKA</name>
<sequence length="226" mass="25265">MNLPQTCGEICLQVLDQMAAKTNFVFSTDCYHAESIKTQERLRRSSSMKFIIGGPSTRKPADFKQFLANEDNKQQLCQLLLQVWQSKAAASQLEKCGVAIVIVEGKAHHLDSSDGKVMLHEIPELSSDQEETDTWVVLYFHYAARQGYKSAVVRTPDSDIFFIHRSHSIGLTIFLDTGTGKHRQIVNVTELAKSLGPEYCTTLLGFYVFTGIGVPVPSRGRAKWLP</sequence>
<dbReference type="EMBL" id="JAINUF010000022">
    <property type="protein sequence ID" value="KAJ8333924.1"/>
    <property type="molecule type" value="Genomic_DNA"/>
</dbReference>
<reference evidence="1" key="1">
    <citation type="journal article" date="2023" name="Science">
        <title>Genome structures resolve the early diversification of teleost fishes.</title>
        <authorList>
            <person name="Parey E."/>
            <person name="Louis A."/>
            <person name="Montfort J."/>
            <person name="Bouchez O."/>
            <person name="Roques C."/>
            <person name="Iampietro C."/>
            <person name="Lluch J."/>
            <person name="Castinel A."/>
            <person name="Donnadieu C."/>
            <person name="Desvignes T."/>
            <person name="Floi Bucao C."/>
            <person name="Jouanno E."/>
            <person name="Wen M."/>
            <person name="Mejri S."/>
            <person name="Dirks R."/>
            <person name="Jansen H."/>
            <person name="Henkel C."/>
            <person name="Chen W.J."/>
            <person name="Zahm M."/>
            <person name="Cabau C."/>
            <person name="Klopp C."/>
            <person name="Thompson A.W."/>
            <person name="Robinson-Rechavi M."/>
            <person name="Braasch I."/>
            <person name="Lecointre G."/>
            <person name="Bobe J."/>
            <person name="Postlethwait J.H."/>
            <person name="Berthelot C."/>
            <person name="Roest Crollius H."/>
            <person name="Guiguen Y."/>
        </authorList>
    </citation>
    <scope>NUCLEOTIDE SEQUENCE</scope>
    <source>
        <strain evidence="1">WJC10195</strain>
    </source>
</reference>
<comment type="caution">
    <text evidence="1">The sequence shown here is derived from an EMBL/GenBank/DDBJ whole genome shotgun (WGS) entry which is preliminary data.</text>
</comment>
<protein>
    <submittedName>
        <fullName evidence="1">Uncharacterized protein</fullName>
    </submittedName>
</protein>
<dbReference type="OrthoDB" id="8874296at2759"/>
<evidence type="ECO:0000313" key="2">
    <source>
        <dbReference type="Proteomes" id="UP001152622"/>
    </source>
</evidence>